<organism evidence="2 3">
    <name type="scientific">Halobium palmae</name>
    <dbReference type="NCBI Taxonomy" id="1776492"/>
    <lineage>
        <taxon>Archaea</taxon>
        <taxon>Methanobacteriati</taxon>
        <taxon>Methanobacteriota</taxon>
        <taxon>Stenosarchaea group</taxon>
        <taxon>Halobacteria</taxon>
        <taxon>Halobacteriales</taxon>
        <taxon>Haloferacaceae</taxon>
        <taxon>Halobium</taxon>
    </lineage>
</organism>
<dbReference type="Proteomes" id="UP001596328">
    <property type="component" value="Unassembled WGS sequence"/>
</dbReference>
<protein>
    <submittedName>
        <fullName evidence="2">Uncharacterized protein</fullName>
    </submittedName>
</protein>
<evidence type="ECO:0000313" key="3">
    <source>
        <dbReference type="Proteomes" id="UP001596328"/>
    </source>
</evidence>
<sequence>MNRGAALGDVFFERLAGQEGTGDPPDDRQGGTSEGAAVSLSEATQAPDRVP</sequence>
<keyword evidence="3" id="KW-1185">Reference proteome</keyword>
<feature type="region of interest" description="Disordered" evidence="1">
    <location>
        <begin position="1"/>
        <end position="51"/>
    </location>
</feature>
<name>A0ABD5S0M0_9EURY</name>
<accession>A0ABD5S0M0</accession>
<dbReference type="EMBL" id="JBHSWU010000391">
    <property type="protein sequence ID" value="MFC6725110.1"/>
    <property type="molecule type" value="Genomic_DNA"/>
</dbReference>
<evidence type="ECO:0000313" key="2">
    <source>
        <dbReference type="EMBL" id="MFC6725110.1"/>
    </source>
</evidence>
<evidence type="ECO:0000256" key="1">
    <source>
        <dbReference type="SAM" id="MobiDB-lite"/>
    </source>
</evidence>
<comment type="caution">
    <text evidence="2">The sequence shown here is derived from an EMBL/GenBank/DDBJ whole genome shotgun (WGS) entry which is preliminary data.</text>
</comment>
<proteinExistence type="predicted"/>
<reference evidence="2 3" key="1">
    <citation type="journal article" date="2019" name="Int. J. Syst. Evol. Microbiol.">
        <title>The Global Catalogue of Microorganisms (GCM) 10K type strain sequencing project: providing services to taxonomists for standard genome sequencing and annotation.</title>
        <authorList>
            <consortium name="The Broad Institute Genomics Platform"/>
            <consortium name="The Broad Institute Genome Sequencing Center for Infectious Disease"/>
            <person name="Wu L."/>
            <person name="Ma J."/>
        </authorList>
    </citation>
    <scope>NUCLEOTIDE SEQUENCE [LARGE SCALE GENOMIC DNA]</scope>
    <source>
        <strain evidence="2 3">NBRC 111368</strain>
    </source>
</reference>
<gene>
    <name evidence="2" type="ORF">ACFQE1_12145</name>
</gene>
<dbReference type="AlphaFoldDB" id="A0ABD5S0M0"/>